<gene>
    <name evidence="7" type="ORF">CT0861_09193</name>
</gene>
<dbReference type="Pfam" id="PF13520">
    <property type="entry name" value="AA_permease_2"/>
    <property type="match status" value="1"/>
</dbReference>
<keyword evidence="5 6" id="KW-0472">Membrane</keyword>
<dbReference type="PANTHER" id="PTHR45649">
    <property type="entry name" value="AMINO-ACID PERMEASE BAT1"/>
    <property type="match status" value="1"/>
</dbReference>
<keyword evidence="3 6" id="KW-0812">Transmembrane</keyword>
<evidence type="ECO:0000256" key="2">
    <source>
        <dbReference type="ARBA" id="ARBA00022448"/>
    </source>
</evidence>
<evidence type="ECO:0000256" key="1">
    <source>
        <dbReference type="ARBA" id="ARBA00004141"/>
    </source>
</evidence>
<comment type="caution">
    <text evidence="7">The sequence shown here is derived from an EMBL/GenBank/DDBJ whole genome shotgun (WGS) entry which is preliminary data.</text>
</comment>
<evidence type="ECO:0000313" key="8">
    <source>
        <dbReference type="Proteomes" id="UP000076552"/>
    </source>
</evidence>
<comment type="subcellular location">
    <subcellularLocation>
        <location evidence="1">Membrane</location>
        <topology evidence="1">Multi-pass membrane protein</topology>
    </subcellularLocation>
</comment>
<evidence type="ECO:0000256" key="3">
    <source>
        <dbReference type="ARBA" id="ARBA00022692"/>
    </source>
</evidence>
<keyword evidence="2" id="KW-0813">Transport</keyword>
<proteinExistence type="predicted"/>
<keyword evidence="8" id="KW-1185">Reference proteome</keyword>
<dbReference type="Proteomes" id="UP000076552">
    <property type="component" value="Unassembled WGS sequence"/>
</dbReference>
<name>A0A161YLY0_9PEZI</name>
<feature type="transmembrane region" description="Helical" evidence="6">
    <location>
        <begin position="197"/>
        <end position="217"/>
    </location>
</feature>
<dbReference type="GO" id="GO:0016020">
    <property type="term" value="C:membrane"/>
    <property type="evidence" value="ECO:0007669"/>
    <property type="project" value="UniProtKB-SubCell"/>
</dbReference>
<dbReference type="STRING" id="708197.A0A161YLY0"/>
<reference evidence="7 8" key="1">
    <citation type="submission" date="2015-06" db="EMBL/GenBank/DDBJ databases">
        <title>Survival trade-offs in plant roots during colonization by closely related pathogenic and mutualistic fungi.</title>
        <authorList>
            <person name="Hacquard S."/>
            <person name="Kracher B."/>
            <person name="Hiruma K."/>
            <person name="Weinman A."/>
            <person name="Muench P."/>
            <person name="Garrido Oter R."/>
            <person name="Ver Loren van Themaat E."/>
            <person name="Dallerey J.-F."/>
            <person name="Damm U."/>
            <person name="Henrissat B."/>
            <person name="Lespinet O."/>
            <person name="Thon M."/>
            <person name="Kemen E."/>
            <person name="McHardy A.C."/>
            <person name="Schulze-Lefert P."/>
            <person name="O'Connell R.J."/>
        </authorList>
    </citation>
    <scope>NUCLEOTIDE SEQUENCE [LARGE SCALE GENOMIC DNA]</scope>
    <source>
        <strain evidence="7 8">0861</strain>
    </source>
</reference>
<dbReference type="Gene3D" id="1.20.1740.10">
    <property type="entry name" value="Amino acid/polyamine transporter I"/>
    <property type="match status" value="1"/>
</dbReference>
<keyword evidence="4 6" id="KW-1133">Transmembrane helix</keyword>
<evidence type="ECO:0000256" key="6">
    <source>
        <dbReference type="SAM" id="Phobius"/>
    </source>
</evidence>
<feature type="transmembrane region" description="Helical" evidence="6">
    <location>
        <begin position="51"/>
        <end position="71"/>
    </location>
</feature>
<evidence type="ECO:0000256" key="4">
    <source>
        <dbReference type="ARBA" id="ARBA00022989"/>
    </source>
</evidence>
<dbReference type="GO" id="GO:0022857">
    <property type="term" value="F:transmembrane transporter activity"/>
    <property type="evidence" value="ECO:0007669"/>
    <property type="project" value="InterPro"/>
</dbReference>
<feature type="transmembrane region" description="Helical" evidence="6">
    <location>
        <begin position="12"/>
        <end position="31"/>
    </location>
</feature>
<dbReference type="PANTHER" id="PTHR45649:SF23">
    <property type="entry name" value="TRANSPORTER, PUTATIVE (EUROFUNG)-RELATED"/>
    <property type="match status" value="1"/>
</dbReference>
<accession>A0A161YLY0</accession>
<dbReference type="EMBL" id="LFIV01000036">
    <property type="protein sequence ID" value="KZL74127.1"/>
    <property type="molecule type" value="Genomic_DNA"/>
</dbReference>
<feature type="transmembrane region" description="Helical" evidence="6">
    <location>
        <begin position="161"/>
        <end position="185"/>
    </location>
</feature>
<organism evidence="7 8">
    <name type="scientific">Colletotrichum tofieldiae</name>
    <dbReference type="NCBI Taxonomy" id="708197"/>
    <lineage>
        <taxon>Eukaryota</taxon>
        <taxon>Fungi</taxon>
        <taxon>Dikarya</taxon>
        <taxon>Ascomycota</taxon>
        <taxon>Pezizomycotina</taxon>
        <taxon>Sordariomycetes</taxon>
        <taxon>Hypocreomycetidae</taxon>
        <taxon>Glomerellales</taxon>
        <taxon>Glomerellaceae</taxon>
        <taxon>Colletotrichum</taxon>
        <taxon>Colletotrichum spaethianum species complex</taxon>
    </lineage>
</organism>
<dbReference type="InterPro" id="IPR002293">
    <property type="entry name" value="AA/rel_permease1"/>
</dbReference>
<dbReference type="AlphaFoldDB" id="A0A161YLY0"/>
<sequence>MQSPIHTHLRILFLIPIVFVLPNLGFLADFASAQPLPIIFKSAIRSSARTFGLLMPLIILDVICGIGRIAASSRCVWAFARDGAMPGAKGLMKINWKLGISLNSKLLSLIVYILLDLIYFGSSAACNAFSCVEVLTLNASYTTPTAINLLTKRKQVHECKFSLGTFGILCQYCGAWSILTIPLFCMPLRLSIEVVRVNYASVVFAAVCVVSSGWYWARGCKSYTRPPAPGLRRESHGNSLSFVSRIFICFGTEHHDA</sequence>
<evidence type="ECO:0000256" key="5">
    <source>
        <dbReference type="ARBA" id="ARBA00023136"/>
    </source>
</evidence>
<evidence type="ECO:0000313" key="7">
    <source>
        <dbReference type="EMBL" id="KZL74127.1"/>
    </source>
</evidence>
<protein>
    <submittedName>
        <fullName evidence="7">Amino acid permease (Polyamine transporter TPO5)</fullName>
    </submittedName>
</protein>